<evidence type="ECO:0000256" key="2">
    <source>
        <dbReference type="ARBA" id="ARBA00007104"/>
    </source>
</evidence>
<dbReference type="Pfam" id="PF01105">
    <property type="entry name" value="EMP24_GP25L"/>
    <property type="match status" value="2"/>
</dbReference>
<dbReference type="PROSITE" id="PS50866">
    <property type="entry name" value="GOLD"/>
    <property type="match status" value="1"/>
</dbReference>
<dbReference type="GO" id="GO:0016020">
    <property type="term" value="C:membrane"/>
    <property type="evidence" value="ECO:0007669"/>
    <property type="project" value="UniProtKB-SubCell"/>
</dbReference>
<dbReference type="WBParaSite" id="TCLT_0000439101-mRNA-1">
    <property type="protein sequence ID" value="TCLT_0000439101-mRNA-1"/>
    <property type="gene ID" value="TCLT_0000439101"/>
</dbReference>
<keyword evidence="12" id="KW-1185">Reference proteome</keyword>
<protein>
    <submittedName>
        <fullName evidence="13">GOLD domain-containing protein</fullName>
    </submittedName>
</protein>
<evidence type="ECO:0000313" key="13">
    <source>
        <dbReference type="WBParaSite" id="TCLT_0000439101-mRNA-1"/>
    </source>
</evidence>
<reference evidence="13" key="1">
    <citation type="submission" date="2017-02" db="UniProtKB">
        <authorList>
            <consortium name="WormBaseParasite"/>
        </authorList>
    </citation>
    <scope>IDENTIFICATION</scope>
</reference>
<keyword evidence="4" id="KW-0732">Signal</keyword>
<keyword evidence="5 9" id="KW-1133">Transmembrane helix</keyword>
<dbReference type="InterPro" id="IPR015720">
    <property type="entry name" value="Emp24-like"/>
</dbReference>
<comment type="similarity">
    <text evidence="2 8">Belongs to the EMP24/GP25L family.</text>
</comment>
<evidence type="ECO:0000256" key="7">
    <source>
        <dbReference type="ARBA" id="ARBA00037847"/>
    </source>
</evidence>
<gene>
    <name evidence="11" type="ORF">TCLT_LOCUS4380</name>
</gene>
<feature type="domain" description="GOLD" evidence="10">
    <location>
        <begin position="36"/>
        <end position="132"/>
    </location>
</feature>
<dbReference type="PANTHER" id="PTHR22811">
    <property type="entry name" value="TRANSMEMBRANE EMP24 DOMAIN-CONTAINING PROTEIN"/>
    <property type="match status" value="1"/>
</dbReference>
<feature type="transmembrane region" description="Helical" evidence="9">
    <location>
        <begin position="217"/>
        <end position="241"/>
    </location>
</feature>
<evidence type="ECO:0000256" key="9">
    <source>
        <dbReference type="SAM" id="Phobius"/>
    </source>
</evidence>
<dbReference type="OMA" id="HKGEYAF"/>
<dbReference type="STRING" id="103827.A0A0N5CVP6"/>
<dbReference type="SUPFAM" id="SSF101576">
    <property type="entry name" value="Supernatant protein factor (SPF), C-terminal domain"/>
    <property type="match status" value="1"/>
</dbReference>
<accession>A0A0N5CVP6</accession>
<dbReference type="InterPro" id="IPR009038">
    <property type="entry name" value="GOLD_dom"/>
</dbReference>
<proteinExistence type="inferred from homology"/>
<dbReference type="EMBL" id="UYYF01004286">
    <property type="protein sequence ID" value="VDN01480.1"/>
    <property type="molecule type" value="Genomic_DNA"/>
</dbReference>
<name>A0A0N5CVP6_THECL</name>
<dbReference type="SMART" id="SM01190">
    <property type="entry name" value="EMP24_GP25L"/>
    <property type="match status" value="1"/>
</dbReference>
<dbReference type="AlphaFoldDB" id="A0A0N5CVP6"/>
<reference evidence="11 12" key="2">
    <citation type="submission" date="2018-11" db="EMBL/GenBank/DDBJ databases">
        <authorList>
            <consortium name="Pathogen Informatics"/>
        </authorList>
    </citation>
    <scope>NUCLEOTIDE SEQUENCE [LARGE SCALE GENOMIC DNA]</scope>
</reference>
<dbReference type="OrthoDB" id="62956at2759"/>
<evidence type="ECO:0000313" key="11">
    <source>
        <dbReference type="EMBL" id="VDN01480.1"/>
    </source>
</evidence>
<sequence length="247" mass="28453">MNENKLEMILSRIVVFYFVAITRAIELTFELPDNADQCFFEDIKAGVDCVIEYQVVAGGQYDVDVTLEDQESKILYKGVKKHEDTFSWKTEREGTYKVAEFAFVWDYTKLIFNSYEFSTFRYVSRMSFQHFLTKLFIWSGKKETRVSSLFIARLCETKLDINLDIGKAPSRLTAMTQLDTSALAIGDRLKLIGDYQTHHRLREATGRKRAEDLNERVLLWSLGQTVVIITLGIVQTCHLYGSSFGAM</sequence>
<evidence type="ECO:0000256" key="5">
    <source>
        <dbReference type="ARBA" id="ARBA00022989"/>
    </source>
</evidence>
<dbReference type="InterPro" id="IPR036598">
    <property type="entry name" value="GOLD_dom_sf"/>
</dbReference>
<dbReference type="GO" id="GO:0012505">
    <property type="term" value="C:endomembrane system"/>
    <property type="evidence" value="ECO:0007669"/>
    <property type="project" value="UniProtKB-SubCell"/>
</dbReference>
<keyword evidence="6 9" id="KW-0472">Membrane</keyword>
<evidence type="ECO:0000256" key="1">
    <source>
        <dbReference type="ARBA" id="ARBA00004479"/>
    </source>
</evidence>
<evidence type="ECO:0000256" key="8">
    <source>
        <dbReference type="RuleBase" id="RU003827"/>
    </source>
</evidence>
<evidence type="ECO:0000259" key="10">
    <source>
        <dbReference type="PROSITE" id="PS50866"/>
    </source>
</evidence>
<comment type="subcellular location">
    <subcellularLocation>
        <location evidence="7">Endomembrane system</location>
        <topology evidence="7">Single-pass membrane protein</topology>
    </subcellularLocation>
    <subcellularLocation>
        <location evidence="1 8">Membrane</location>
        <topology evidence="1 8">Single-pass type I membrane protein</topology>
    </subcellularLocation>
</comment>
<evidence type="ECO:0000313" key="12">
    <source>
        <dbReference type="Proteomes" id="UP000276776"/>
    </source>
</evidence>
<organism evidence="13">
    <name type="scientific">Thelazia callipaeda</name>
    <name type="common">Oriental eyeworm</name>
    <name type="synonym">Parasitic nematode</name>
    <dbReference type="NCBI Taxonomy" id="103827"/>
    <lineage>
        <taxon>Eukaryota</taxon>
        <taxon>Metazoa</taxon>
        <taxon>Ecdysozoa</taxon>
        <taxon>Nematoda</taxon>
        <taxon>Chromadorea</taxon>
        <taxon>Rhabditida</taxon>
        <taxon>Spirurina</taxon>
        <taxon>Spiruromorpha</taxon>
        <taxon>Thelazioidea</taxon>
        <taxon>Thelaziidae</taxon>
        <taxon>Thelazia</taxon>
    </lineage>
</organism>
<keyword evidence="3 8" id="KW-0812">Transmembrane</keyword>
<evidence type="ECO:0000256" key="3">
    <source>
        <dbReference type="ARBA" id="ARBA00022692"/>
    </source>
</evidence>
<evidence type="ECO:0000256" key="6">
    <source>
        <dbReference type="ARBA" id="ARBA00023136"/>
    </source>
</evidence>
<dbReference type="Proteomes" id="UP000276776">
    <property type="component" value="Unassembled WGS sequence"/>
</dbReference>
<evidence type="ECO:0000256" key="4">
    <source>
        <dbReference type="ARBA" id="ARBA00022729"/>
    </source>
</evidence>